<comment type="similarity">
    <text evidence="2">Belongs to the methyl-accepting chemotaxis (MCP) protein family.</text>
</comment>
<evidence type="ECO:0000259" key="4">
    <source>
        <dbReference type="PROSITE" id="PS50111"/>
    </source>
</evidence>
<keyword evidence="1" id="KW-0145">Chemotaxis</keyword>
<evidence type="ECO:0000313" key="6">
    <source>
        <dbReference type="Proteomes" id="UP001529180"/>
    </source>
</evidence>
<dbReference type="Gene3D" id="1.10.287.950">
    <property type="entry name" value="Methyl-accepting chemotaxis protein"/>
    <property type="match status" value="1"/>
</dbReference>
<feature type="domain" description="Methyl-accepting transducer" evidence="4">
    <location>
        <begin position="1"/>
        <end position="94"/>
    </location>
</feature>
<dbReference type="PROSITE" id="PS50111">
    <property type="entry name" value="CHEMOTAXIS_TRANSDUC_2"/>
    <property type="match status" value="1"/>
</dbReference>
<evidence type="ECO:0000256" key="1">
    <source>
        <dbReference type="ARBA" id="ARBA00022500"/>
    </source>
</evidence>
<organism evidence="5 6">
    <name type="scientific">Thalassospira aquimaris</name>
    <dbReference type="NCBI Taxonomy" id="3037796"/>
    <lineage>
        <taxon>Bacteria</taxon>
        <taxon>Pseudomonadati</taxon>
        <taxon>Pseudomonadota</taxon>
        <taxon>Alphaproteobacteria</taxon>
        <taxon>Rhodospirillales</taxon>
        <taxon>Thalassospiraceae</taxon>
        <taxon>Thalassospira</taxon>
    </lineage>
</organism>
<gene>
    <name evidence="5" type="ORF">P7680_18390</name>
</gene>
<comment type="caution">
    <text evidence="5">The sequence shown here is derived from an EMBL/GenBank/DDBJ whole genome shotgun (WGS) entry which is preliminary data.</text>
</comment>
<dbReference type="InterPro" id="IPR004090">
    <property type="entry name" value="Chemotax_Me-accpt_rcpt"/>
</dbReference>
<evidence type="ECO:0000256" key="3">
    <source>
        <dbReference type="PROSITE-ProRule" id="PRU00284"/>
    </source>
</evidence>
<dbReference type="EMBL" id="JARSBO010000010">
    <property type="protein sequence ID" value="MDG4720980.1"/>
    <property type="molecule type" value="Genomic_DNA"/>
</dbReference>
<dbReference type="RefSeq" id="WP_114102520.1">
    <property type="nucleotide sequence ID" value="NZ_JARSBO010000010.1"/>
</dbReference>
<reference evidence="5 6" key="1">
    <citation type="submission" date="2023-03" db="EMBL/GenBank/DDBJ databases">
        <title>Strain FZY0004 represents a novel species in the genus Thalassospira isolated from seawater.</title>
        <authorList>
            <person name="Fu Z.-Y."/>
        </authorList>
    </citation>
    <scope>NUCLEOTIDE SEQUENCE [LARGE SCALE GENOMIC DNA]</scope>
    <source>
        <strain evidence="5 6">FZY0004</strain>
    </source>
</reference>
<dbReference type="Pfam" id="PF00015">
    <property type="entry name" value="MCPsignal"/>
    <property type="match status" value="1"/>
</dbReference>
<dbReference type="PANTHER" id="PTHR43531:SF11">
    <property type="entry name" value="METHYL-ACCEPTING CHEMOTAXIS PROTEIN 3"/>
    <property type="match status" value="1"/>
</dbReference>
<keyword evidence="6" id="KW-1185">Reference proteome</keyword>
<protein>
    <submittedName>
        <fullName evidence="5">Methyl-accepting chemotaxis protein</fullName>
    </submittedName>
</protein>
<sequence length="361" mass="39784">MPERILNAATNMSELTTAKVNEIQNVTKTAKMLAMNALIEASRAGDAGRGFAVVANEVSAISQKITSIANELQELFVEEAAELRKTAQIVRGSRLSDLALYVIELIDRNLYERSCDVRWWATDSAVVQGCDANADEATRKFACKRLGVILDSYTVYLDLWVGDKNGRVIANGRPDRYNVIGTDVSDKAWFRQAMATQNGGEYAVADIENVDVLGGKSVATYATAVRAGGEEDGQIVGAMGIFFDWEVQAESVVNSINLPDEERERTTIMIVDRDCKIIASSDPMMRLGEYMALRHNKEDKGAYLIEDQTIVAQALTPGYETYVGLGWRGVIVQKPASKSQYVAYSNVKRAEDLVQRQKMAV</sequence>
<accession>A0ABT6GFW4</accession>
<name>A0ABT6GFW4_9PROT</name>
<dbReference type="InterPro" id="IPR004089">
    <property type="entry name" value="MCPsignal_dom"/>
</dbReference>
<evidence type="ECO:0000313" key="5">
    <source>
        <dbReference type="EMBL" id="MDG4720980.1"/>
    </source>
</evidence>
<dbReference type="Gene3D" id="3.30.450.20">
    <property type="entry name" value="PAS domain"/>
    <property type="match status" value="1"/>
</dbReference>
<dbReference type="PRINTS" id="PR00260">
    <property type="entry name" value="CHEMTRNSDUCR"/>
</dbReference>
<dbReference type="SUPFAM" id="SSF58104">
    <property type="entry name" value="Methyl-accepting chemotaxis protein (MCP) signaling domain"/>
    <property type="match status" value="1"/>
</dbReference>
<evidence type="ECO:0000256" key="2">
    <source>
        <dbReference type="ARBA" id="ARBA00029447"/>
    </source>
</evidence>
<dbReference type="Proteomes" id="UP001529180">
    <property type="component" value="Unassembled WGS sequence"/>
</dbReference>
<dbReference type="InterPro" id="IPR051310">
    <property type="entry name" value="MCP_chemotaxis"/>
</dbReference>
<dbReference type="PANTHER" id="PTHR43531">
    <property type="entry name" value="PROTEIN ICFG"/>
    <property type="match status" value="1"/>
</dbReference>
<proteinExistence type="inferred from homology"/>
<keyword evidence="3" id="KW-0807">Transducer</keyword>